<dbReference type="EMBL" id="GBRH01272919">
    <property type="protein sequence ID" value="JAD24976.1"/>
    <property type="molecule type" value="Transcribed_RNA"/>
</dbReference>
<protein>
    <submittedName>
        <fullName evidence="1">Uncharacterized protein</fullName>
    </submittedName>
</protein>
<name>A0A0A8YGM5_ARUDO</name>
<reference evidence="1" key="2">
    <citation type="journal article" date="2015" name="Data Brief">
        <title>Shoot transcriptome of the giant reed, Arundo donax.</title>
        <authorList>
            <person name="Barrero R.A."/>
            <person name="Guerrero F.D."/>
            <person name="Moolhuijzen P."/>
            <person name="Goolsby J.A."/>
            <person name="Tidwell J."/>
            <person name="Bellgard S.E."/>
            <person name="Bellgard M.I."/>
        </authorList>
    </citation>
    <scope>NUCLEOTIDE SEQUENCE</scope>
    <source>
        <tissue evidence="1">Shoot tissue taken approximately 20 cm above the soil surface</tissue>
    </source>
</reference>
<evidence type="ECO:0000313" key="1">
    <source>
        <dbReference type="EMBL" id="JAD24976.1"/>
    </source>
</evidence>
<reference evidence="1" key="1">
    <citation type="submission" date="2014-09" db="EMBL/GenBank/DDBJ databases">
        <authorList>
            <person name="Magalhaes I.L.F."/>
            <person name="Oliveira U."/>
            <person name="Santos F.R."/>
            <person name="Vidigal T.H.D.A."/>
            <person name="Brescovit A.D."/>
            <person name="Santos A.J."/>
        </authorList>
    </citation>
    <scope>NUCLEOTIDE SEQUENCE</scope>
    <source>
        <tissue evidence="1">Shoot tissue taken approximately 20 cm above the soil surface</tissue>
    </source>
</reference>
<dbReference type="AlphaFoldDB" id="A0A0A8YGM5"/>
<accession>A0A0A8YGM5</accession>
<organism evidence="1">
    <name type="scientific">Arundo donax</name>
    <name type="common">Giant reed</name>
    <name type="synonym">Donax arundinaceus</name>
    <dbReference type="NCBI Taxonomy" id="35708"/>
    <lineage>
        <taxon>Eukaryota</taxon>
        <taxon>Viridiplantae</taxon>
        <taxon>Streptophyta</taxon>
        <taxon>Embryophyta</taxon>
        <taxon>Tracheophyta</taxon>
        <taxon>Spermatophyta</taxon>
        <taxon>Magnoliopsida</taxon>
        <taxon>Liliopsida</taxon>
        <taxon>Poales</taxon>
        <taxon>Poaceae</taxon>
        <taxon>PACMAD clade</taxon>
        <taxon>Arundinoideae</taxon>
        <taxon>Arundineae</taxon>
        <taxon>Arundo</taxon>
    </lineage>
</organism>
<sequence>MRTATWESLPHWQMKYRGLCSPRNESDTSFKASLSLGSFSSSSPSGMLRAWGMEAIWKWCAGRTSSTK</sequence>
<proteinExistence type="predicted"/>